<dbReference type="STRING" id="1396826.PHA8399_03940"/>
<proteinExistence type="predicted"/>
<dbReference type="Proteomes" id="UP000051326">
    <property type="component" value="Unassembled WGS sequence"/>
</dbReference>
<evidence type="ECO:0000313" key="2">
    <source>
        <dbReference type="EMBL" id="CUI01793.1"/>
    </source>
</evidence>
<keyword evidence="1" id="KW-1133">Transmembrane helix</keyword>
<gene>
    <name evidence="2" type="ORF">PHA8399_03940</name>
</gene>
<evidence type="ECO:0000313" key="3">
    <source>
        <dbReference type="Proteomes" id="UP000051326"/>
    </source>
</evidence>
<protein>
    <submittedName>
        <fullName evidence="2">Uncharacterized protein</fullName>
    </submittedName>
</protein>
<dbReference type="RefSeq" id="WP_058287788.1">
    <property type="nucleotide sequence ID" value="NZ_CYSR01000036.1"/>
</dbReference>
<accession>A0A0P1HZ49</accession>
<dbReference type="EMBL" id="CYSR01000036">
    <property type="protein sequence ID" value="CUI01793.1"/>
    <property type="molecule type" value="Genomic_DNA"/>
</dbReference>
<feature type="transmembrane region" description="Helical" evidence="1">
    <location>
        <begin position="91"/>
        <end position="115"/>
    </location>
</feature>
<sequence length="121" mass="13665">MAASLDQDIEDIRTLLKEREHASGDLAAALKLVRRRLPRRVYKQGMKLAGALPLLEHPKLRQTVDEKPLRGAAREVKAHLKEIDIADRRKGFWLGVLGSMAFSLLVVLILLVVVLRWRGLV</sequence>
<organism evidence="2 3">
    <name type="scientific">Leisingera aquaemixtae</name>
    <dbReference type="NCBI Taxonomy" id="1396826"/>
    <lineage>
        <taxon>Bacteria</taxon>
        <taxon>Pseudomonadati</taxon>
        <taxon>Pseudomonadota</taxon>
        <taxon>Alphaproteobacteria</taxon>
        <taxon>Rhodobacterales</taxon>
        <taxon>Roseobacteraceae</taxon>
        <taxon>Leisingera</taxon>
    </lineage>
</organism>
<reference evidence="2 3" key="1">
    <citation type="submission" date="2015-09" db="EMBL/GenBank/DDBJ databases">
        <authorList>
            <consortium name="Swine Surveillance"/>
        </authorList>
    </citation>
    <scope>NUCLEOTIDE SEQUENCE [LARGE SCALE GENOMIC DNA]</scope>
    <source>
        <strain evidence="2 3">CECT 8399</strain>
    </source>
</reference>
<name>A0A0P1HZ49_9RHOB</name>
<evidence type="ECO:0000256" key="1">
    <source>
        <dbReference type="SAM" id="Phobius"/>
    </source>
</evidence>
<keyword evidence="1" id="KW-0812">Transmembrane</keyword>
<dbReference type="AlphaFoldDB" id="A0A0P1HZ49"/>
<keyword evidence="1" id="KW-0472">Membrane</keyword>